<name>A0A9W9WRM8_9EURO</name>
<dbReference type="AlphaFoldDB" id="A0A9W9WRM8"/>
<reference evidence="2" key="2">
    <citation type="journal article" date="2023" name="IMA Fungus">
        <title>Comparative genomic study of the Penicillium genus elucidates a diverse pangenome and 15 lateral gene transfer events.</title>
        <authorList>
            <person name="Petersen C."/>
            <person name="Sorensen T."/>
            <person name="Nielsen M.R."/>
            <person name="Sondergaard T.E."/>
            <person name="Sorensen J.L."/>
            <person name="Fitzpatrick D.A."/>
            <person name="Frisvad J.C."/>
            <person name="Nielsen K.L."/>
        </authorList>
    </citation>
    <scope>NUCLEOTIDE SEQUENCE</scope>
    <source>
        <strain evidence="2">IBT 30728</strain>
    </source>
</reference>
<proteinExistence type="predicted"/>
<sequence>MTPHDRAIIWANGKPWFVIVKTSYVLCGSWNTASYIIGHKTKSGPPVFHIGYALAPPEAVVYSKQDSIQELHMRGFHSDEYPDDTEPLDLIEIAIRGRGSNRTPCTFIVNDIPSSLVLVYQSKQKTDLAFVTLCRIPGWHERVCHDSEGIPDAIPMIPAGVFHDIHGYDYGNPFPGNSTSMPGPDLVQHVDWATGYDALDADGNPTRRYQRRRARESQRLQDAANLPTEPA</sequence>
<evidence type="ECO:0000313" key="2">
    <source>
        <dbReference type="EMBL" id="KAJ5472007.1"/>
    </source>
</evidence>
<dbReference type="GeneID" id="81628421"/>
<dbReference type="RefSeq" id="XP_056786553.1">
    <property type="nucleotide sequence ID" value="XM_056938171.1"/>
</dbReference>
<gene>
    <name evidence="2" type="ORF">N7539_008576</name>
</gene>
<accession>A0A9W9WRM8</accession>
<keyword evidence="3" id="KW-1185">Reference proteome</keyword>
<dbReference type="Proteomes" id="UP001148312">
    <property type="component" value="Unassembled WGS sequence"/>
</dbReference>
<feature type="region of interest" description="Disordered" evidence="1">
    <location>
        <begin position="201"/>
        <end position="231"/>
    </location>
</feature>
<protein>
    <submittedName>
        <fullName evidence="2">Uncharacterized protein</fullName>
    </submittedName>
</protein>
<organism evidence="2 3">
    <name type="scientific">Penicillium diatomitis</name>
    <dbReference type="NCBI Taxonomy" id="2819901"/>
    <lineage>
        <taxon>Eukaryota</taxon>
        <taxon>Fungi</taxon>
        <taxon>Dikarya</taxon>
        <taxon>Ascomycota</taxon>
        <taxon>Pezizomycotina</taxon>
        <taxon>Eurotiomycetes</taxon>
        <taxon>Eurotiomycetidae</taxon>
        <taxon>Eurotiales</taxon>
        <taxon>Aspergillaceae</taxon>
        <taxon>Penicillium</taxon>
    </lineage>
</organism>
<reference evidence="2" key="1">
    <citation type="submission" date="2022-12" db="EMBL/GenBank/DDBJ databases">
        <authorList>
            <person name="Petersen C."/>
        </authorList>
    </citation>
    <scope>NUCLEOTIDE SEQUENCE</scope>
    <source>
        <strain evidence="2">IBT 30728</strain>
    </source>
</reference>
<evidence type="ECO:0000256" key="1">
    <source>
        <dbReference type="SAM" id="MobiDB-lite"/>
    </source>
</evidence>
<comment type="caution">
    <text evidence="2">The sequence shown here is derived from an EMBL/GenBank/DDBJ whole genome shotgun (WGS) entry which is preliminary data.</text>
</comment>
<evidence type="ECO:0000313" key="3">
    <source>
        <dbReference type="Proteomes" id="UP001148312"/>
    </source>
</evidence>
<dbReference type="EMBL" id="JAPWDQ010000013">
    <property type="protein sequence ID" value="KAJ5472007.1"/>
    <property type="molecule type" value="Genomic_DNA"/>
</dbReference>